<dbReference type="PROSITE" id="PS51471">
    <property type="entry name" value="FE2OG_OXY"/>
    <property type="match status" value="1"/>
</dbReference>
<keyword evidence="1" id="KW-0479">Metal-binding</keyword>
<dbReference type="InterPro" id="IPR005123">
    <property type="entry name" value="Oxoglu/Fe-dep_dioxygenase_dom"/>
</dbReference>
<proteinExistence type="inferred from homology"/>
<evidence type="ECO:0000256" key="1">
    <source>
        <dbReference type="RuleBase" id="RU003682"/>
    </source>
</evidence>
<dbReference type="Proteomes" id="UP001432222">
    <property type="component" value="Chromosome"/>
</dbReference>
<dbReference type="RefSeq" id="WP_328956984.1">
    <property type="nucleotide sequence ID" value="NZ_CP108110.1"/>
</dbReference>
<feature type="domain" description="Fe2OG dioxygenase" evidence="2">
    <location>
        <begin position="89"/>
        <end position="229"/>
    </location>
</feature>
<keyword evidence="4" id="KW-1185">Reference proteome</keyword>
<organism evidence="3 4">
    <name type="scientific">Kitasatospora purpeofusca</name>
    <dbReference type="NCBI Taxonomy" id="67352"/>
    <lineage>
        <taxon>Bacteria</taxon>
        <taxon>Bacillati</taxon>
        <taxon>Actinomycetota</taxon>
        <taxon>Actinomycetes</taxon>
        <taxon>Kitasatosporales</taxon>
        <taxon>Streptomycetaceae</taxon>
        <taxon>Kitasatospora</taxon>
    </lineage>
</organism>
<keyword evidence="1" id="KW-0408">Iron</keyword>
<dbReference type="PANTHER" id="PTHR20883">
    <property type="entry name" value="PHYTANOYL-COA DIOXYGENASE DOMAIN CONTAINING 1"/>
    <property type="match status" value="1"/>
</dbReference>
<sequence length="266" mass="30186">MLTDAQIKEFDEQGYLYLPDLFTEEEVTELFSRATALKESDSPHRVMERDGELVRAVYGVHLLHPVFERLTRDARALEPARELLRSDVYIHQTQLNPKAPFKGDVWEWHQDFLYWHRDDGMPGPQVLSVAVFLDDVTEFNGPIFIIPGSHTDQLHSETSTYAEGWESAAMGFRHRVDNETLTSIMNRNGLVSKHGRKGSVLIFAGQVLHCSPPNLSAGDRTILFIRYNAIDNALEPIENPRPEWVASRDFQVVTASDQPLLSETAG</sequence>
<evidence type="ECO:0000259" key="2">
    <source>
        <dbReference type="PROSITE" id="PS51471"/>
    </source>
</evidence>
<comment type="similarity">
    <text evidence="1">Belongs to the iron/ascorbate-dependent oxidoreductase family.</text>
</comment>
<protein>
    <submittedName>
        <fullName evidence="3">Phytanoyl-CoA dioxygenase family protein</fullName>
    </submittedName>
</protein>
<accession>A0ABZ1U8R4</accession>
<dbReference type="InterPro" id="IPR008775">
    <property type="entry name" value="Phytyl_CoA_dOase-like"/>
</dbReference>
<dbReference type="PANTHER" id="PTHR20883:SF48">
    <property type="entry name" value="ECTOINE DIOXYGENASE"/>
    <property type="match status" value="1"/>
</dbReference>
<keyword evidence="1" id="KW-0560">Oxidoreductase</keyword>
<dbReference type="Gene3D" id="2.60.120.620">
    <property type="entry name" value="q2cbj1_9rhob like domain"/>
    <property type="match status" value="1"/>
</dbReference>
<dbReference type="Pfam" id="PF05721">
    <property type="entry name" value="PhyH"/>
    <property type="match status" value="1"/>
</dbReference>
<dbReference type="EMBL" id="CP108110">
    <property type="protein sequence ID" value="WUQ86357.1"/>
    <property type="molecule type" value="Genomic_DNA"/>
</dbReference>
<reference evidence="3" key="1">
    <citation type="submission" date="2022-10" db="EMBL/GenBank/DDBJ databases">
        <title>The complete genomes of actinobacterial strains from the NBC collection.</title>
        <authorList>
            <person name="Joergensen T.S."/>
            <person name="Alvarez Arevalo M."/>
            <person name="Sterndorff E.B."/>
            <person name="Faurdal D."/>
            <person name="Vuksanovic O."/>
            <person name="Mourched A.-S."/>
            <person name="Charusanti P."/>
            <person name="Shaw S."/>
            <person name="Blin K."/>
            <person name="Weber T."/>
        </authorList>
    </citation>
    <scope>NUCLEOTIDE SEQUENCE</scope>
    <source>
        <strain evidence="3">NBC_00222</strain>
    </source>
</reference>
<dbReference type="GO" id="GO:0051213">
    <property type="term" value="F:dioxygenase activity"/>
    <property type="evidence" value="ECO:0007669"/>
    <property type="project" value="UniProtKB-KW"/>
</dbReference>
<keyword evidence="3" id="KW-0223">Dioxygenase</keyword>
<evidence type="ECO:0000313" key="4">
    <source>
        <dbReference type="Proteomes" id="UP001432222"/>
    </source>
</evidence>
<name>A0ABZ1U8R4_9ACTN</name>
<evidence type="ECO:0000313" key="3">
    <source>
        <dbReference type="EMBL" id="WUQ86357.1"/>
    </source>
</evidence>
<dbReference type="SUPFAM" id="SSF51197">
    <property type="entry name" value="Clavaminate synthase-like"/>
    <property type="match status" value="1"/>
</dbReference>
<gene>
    <name evidence="3" type="ORF">OHA16_27435</name>
</gene>